<accession>A0A177ZKZ0</accession>
<evidence type="ECO:0000313" key="1">
    <source>
        <dbReference type="EMBL" id="OAK68454.1"/>
    </source>
</evidence>
<dbReference type="Proteomes" id="UP000077881">
    <property type="component" value="Unassembled WGS sequence"/>
</dbReference>
<dbReference type="STRING" id="217031.ABB05_15310"/>
<protein>
    <submittedName>
        <fullName evidence="1">Chloramphenicol acetyltransferase</fullName>
    </submittedName>
</protein>
<dbReference type="SUPFAM" id="SSF52540">
    <property type="entry name" value="P-loop containing nucleoside triphosphate hydrolases"/>
    <property type="match status" value="1"/>
</dbReference>
<comment type="caution">
    <text evidence="1">The sequence shown here is derived from an EMBL/GenBank/DDBJ whole genome shotgun (WGS) entry which is preliminary data.</text>
</comment>
<dbReference type="InterPro" id="IPR027417">
    <property type="entry name" value="P-loop_NTPase"/>
</dbReference>
<keyword evidence="2" id="KW-1185">Reference proteome</keyword>
<dbReference type="RefSeq" id="WP_064468463.1">
    <property type="nucleotide sequence ID" value="NZ_LDJR01000056.1"/>
</dbReference>
<dbReference type="EMBL" id="LDJR01000056">
    <property type="protein sequence ID" value="OAK68454.1"/>
    <property type="molecule type" value="Genomic_DNA"/>
</dbReference>
<dbReference type="Gene3D" id="3.40.50.300">
    <property type="entry name" value="P-loop containing nucleotide triphosphate hydrolases"/>
    <property type="match status" value="1"/>
</dbReference>
<dbReference type="GO" id="GO:0016740">
    <property type="term" value="F:transferase activity"/>
    <property type="evidence" value="ECO:0007669"/>
    <property type="project" value="UniProtKB-KW"/>
</dbReference>
<keyword evidence="1" id="KW-0808">Transferase</keyword>
<reference evidence="1 2" key="1">
    <citation type="submission" date="2015-05" db="EMBL/GenBank/DDBJ databases">
        <title>Comparison of genome.</title>
        <authorList>
            <person name="Zheng Z."/>
            <person name="Sun M."/>
        </authorList>
    </citation>
    <scope>NUCLEOTIDE SEQUENCE [LARGE SCALE GENOMIC DNA]</scope>
    <source>
        <strain evidence="1 2">G25-74</strain>
    </source>
</reference>
<gene>
    <name evidence="1" type="ORF">ABB05_15310</name>
</gene>
<sequence>MAVICLEGASAVGKTTTSQEIARKTNAYVVPEVNLLFERPKNEPKTWYLERQVERWQMAQEKQSEYDMVILDGDIFQPLNYNWCFDFKVFNQSLAFIYEFYREELSVGRIKFPDKYFYLYTSHSNLKCRKENDQTRKRGNFEKHLEILEPHQRYYEAVNRFEPQLVHLVEANNIEENIGVIINNSPSSSLDRNSGKLLDNIMYWLEQNKSHY</sequence>
<name>A0A177ZKZ0_9BACI</name>
<dbReference type="PATRIC" id="fig|217031.6.peg.3295"/>
<evidence type="ECO:0000313" key="2">
    <source>
        <dbReference type="Proteomes" id="UP000077881"/>
    </source>
</evidence>
<organism evidence="1 2">
    <name type="scientific">Lederbergia galactosidilytica</name>
    <dbReference type="NCBI Taxonomy" id="217031"/>
    <lineage>
        <taxon>Bacteria</taxon>
        <taxon>Bacillati</taxon>
        <taxon>Bacillota</taxon>
        <taxon>Bacilli</taxon>
        <taxon>Bacillales</taxon>
        <taxon>Bacillaceae</taxon>
        <taxon>Lederbergia</taxon>
    </lineage>
</organism>
<dbReference type="OrthoDB" id="8281890at2"/>
<dbReference type="AlphaFoldDB" id="A0A177ZKZ0"/>
<proteinExistence type="predicted"/>